<dbReference type="VEuPathDB" id="AmoebaDB:DICPUDRAFT_153778"/>
<dbReference type="AlphaFoldDB" id="F0ZPQ6"/>
<accession>F0ZPQ6</accession>
<dbReference type="Proteomes" id="UP000001064">
    <property type="component" value="Unassembled WGS sequence"/>
</dbReference>
<sequence length="221" mass="25236">MKRFISGGYYNSNFDVNSDSNDKQLDNNNNKKGEEVSNFYKDSINENLTKLPARLSKRLKPTKTTSETSPTDSNIGNENFYCEICESKIENTNRTQHETSITHILSARTKDNFKPARYSSSKLKDNIGYKILLEKGWNDGEGLGIDNQGLINPIENKKKLNKSGVGKESAIKQEKEEKEQNNILENSNDPSLLIPHSNKKKKIKQINNLKKERESQIRELL</sequence>
<gene>
    <name evidence="3" type="ORF">DICPUDRAFT_153778</name>
</gene>
<dbReference type="GeneID" id="10502360"/>
<dbReference type="OMA" id="HETSITH"/>
<evidence type="ECO:0000256" key="1">
    <source>
        <dbReference type="SAM" id="MobiDB-lite"/>
    </source>
</evidence>
<feature type="domain" description="G-patch" evidence="2">
    <location>
        <begin position="124"/>
        <end position="170"/>
    </location>
</feature>
<dbReference type="PANTHER" id="PTHR20923:SF1">
    <property type="entry name" value="G PATCH DOMAIN AND ANKYRIN REPEAT-CONTAINING PROTEIN 1"/>
    <property type="match status" value="1"/>
</dbReference>
<dbReference type="EMBL" id="GL871113">
    <property type="protein sequence ID" value="EGC34075.1"/>
    <property type="molecule type" value="Genomic_DNA"/>
</dbReference>
<evidence type="ECO:0000313" key="4">
    <source>
        <dbReference type="Proteomes" id="UP000001064"/>
    </source>
</evidence>
<name>F0ZPQ6_DICPU</name>
<feature type="region of interest" description="Disordered" evidence="1">
    <location>
        <begin position="55"/>
        <end position="74"/>
    </location>
</feature>
<dbReference type="eggNOG" id="ENOG502RI3T">
    <property type="taxonomic scope" value="Eukaryota"/>
</dbReference>
<reference evidence="4" key="1">
    <citation type="journal article" date="2011" name="Genome Biol.">
        <title>Comparative genomics of the social amoebae Dictyostelium discoideum and Dictyostelium purpureum.</title>
        <authorList>
            <consortium name="US DOE Joint Genome Institute (JGI-PGF)"/>
            <person name="Sucgang R."/>
            <person name="Kuo A."/>
            <person name="Tian X."/>
            <person name="Salerno W."/>
            <person name="Parikh A."/>
            <person name="Feasley C.L."/>
            <person name="Dalin E."/>
            <person name="Tu H."/>
            <person name="Huang E."/>
            <person name="Barry K."/>
            <person name="Lindquist E."/>
            <person name="Shapiro H."/>
            <person name="Bruce D."/>
            <person name="Schmutz J."/>
            <person name="Salamov A."/>
            <person name="Fey P."/>
            <person name="Gaudet P."/>
            <person name="Anjard C."/>
            <person name="Babu M.M."/>
            <person name="Basu S."/>
            <person name="Bushmanova Y."/>
            <person name="van der Wel H."/>
            <person name="Katoh-Kurasawa M."/>
            <person name="Dinh C."/>
            <person name="Coutinho P.M."/>
            <person name="Saito T."/>
            <person name="Elias M."/>
            <person name="Schaap P."/>
            <person name="Kay R.R."/>
            <person name="Henrissat B."/>
            <person name="Eichinger L."/>
            <person name="Rivero F."/>
            <person name="Putnam N.H."/>
            <person name="West C.M."/>
            <person name="Loomis W.F."/>
            <person name="Chisholm R.L."/>
            <person name="Shaulsky G."/>
            <person name="Strassmann J.E."/>
            <person name="Queller D.C."/>
            <person name="Kuspa A."/>
            <person name="Grigoriev I.V."/>
        </authorList>
    </citation>
    <scope>NUCLEOTIDE SEQUENCE [LARGE SCALE GENOMIC DNA]</scope>
    <source>
        <strain evidence="4">QSDP1</strain>
    </source>
</reference>
<dbReference type="PANTHER" id="PTHR20923">
    <property type="entry name" value="BAT4 PROTEIN-RELATED"/>
    <property type="match status" value="1"/>
</dbReference>
<dbReference type="InterPro" id="IPR039146">
    <property type="entry name" value="GPANK1"/>
</dbReference>
<evidence type="ECO:0000313" key="3">
    <source>
        <dbReference type="EMBL" id="EGC34075.1"/>
    </source>
</evidence>
<dbReference type="RefSeq" id="XP_003289405.1">
    <property type="nucleotide sequence ID" value="XM_003289357.1"/>
</dbReference>
<dbReference type="GO" id="GO:0003676">
    <property type="term" value="F:nucleic acid binding"/>
    <property type="evidence" value="ECO:0007669"/>
    <property type="project" value="InterPro"/>
</dbReference>
<feature type="region of interest" description="Disordered" evidence="1">
    <location>
        <begin position="161"/>
        <end position="209"/>
    </location>
</feature>
<protein>
    <recommendedName>
        <fullName evidence="2">G-patch domain-containing protein</fullName>
    </recommendedName>
</protein>
<dbReference type="STRING" id="5786.F0ZPQ6"/>
<dbReference type="InterPro" id="IPR000467">
    <property type="entry name" value="G_patch_dom"/>
</dbReference>
<dbReference type="KEGG" id="dpp:DICPUDRAFT_153778"/>
<dbReference type="InParanoid" id="F0ZPQ6"/>
<feature type="compositionally biased region" description="Basic and acidic residues" evidence="1">
    <location>
        <begin position="169"/>
        <end position="180"/>
    </location>
</feature>
<dbReference type="SMART" id="SM00443">
    <property type="entry name" value="G_patch"/>
    <property type="match status" value="1"/>
</dbReference>
<dbReference type="PROSITE" id="PS50174">
    <property type="entry name" value="G_PATCH"/>
    <property type="match status" value="1"/>
</dbReference>
<organism evidence="3 4">
    <name type="scientific">Dictyostelium purpureum</name>
    <name type="common">Slime mold</name>
    <dbReference type="NCBI Taxonomy" id="5786"/>
    <lineage>
        <taxon>Eukaryota</taxon>
        <taxon>Amoebozoa</taxon>
        <taxon>Evosea</taxon>
        <taxon>Eumycetozoa</taxon>
        <taxon>Dictyostelia</taxon>
        <taxon>Dictyosteliales</taxon>
        <taxon>Dictyosteliaceae</taxon>
        <taxon>Dictyostelium</taxon>
    </lineage>
</organism>
<feature type="region of interest" description="Disordered" evidence="1">
    <location>
        <begin position="15"/>
        <end position="36"/>
    </location>
</feature>
<proteinExistence type="predicted"/>
<dbReference type="OrthoDB" id="20707at2759"/>
<evidence type="ECO:0000259" key="2">
    <source>
        <dbReference type="PROSITE" id="PS50174"/>
    </source>
</evidence>
<feature type="compositionally biased region" description="Basic and acidic residues" evidence="1">
    <location>
        <begin position="20"/>
        <end position="35"/>
    </location>
</feature>
<dbReference type="Pfam" id="PF01585">
    <property type="entry name" value="G-patch"/>
    <property type="match status" value="1"/>
</dbReference>
<keyword evidence="4" id="KW-1185">Reference proteome</keyword>
<feature type="compositionally biased region" description="Low complexity" evidence="1">
    <location>
        <begin position="62"/>
        <end position="71"/>
    </location>
</feature>